<feature type="compositionally biased region" description="Low complexity" evidence="15">
    <location>
        <begin position="230"/>
        <end position="250"/>
    </location>
</feature>
<comment type="similarity">
    <text evidence="2">Belongs to the SRY family.</text>
</comment>
<evidence type="ECO:0000256" key="6">
    <source>
        <dbReference type="ARBA" id="ARBA00022928"/>
    </source>
</evidence>
<dbReference type="PROSITE" id="PS50118">
    <property type="entry name" value="HMG_BOX_2"/>
    <property type="match status" value="1"/>
</dbReference>
<dbReference type="GO" id="GO:0000978">
    <property type="term" value="F:RNA polymerase II cis-regulatory region sequence-specific DNA binding"/>
    <property type="evidence" value="ECO:0007669"/>
    <property type="project" value="TreeGrafter"/>
</dbReference>
<comment type="subcellular location">
    <subcellularLocation>
        <location evidence="1">Nucleus speckle</location>
    </subcellularLocation>
</comment>
<dbReference type="AlphaFoldDB" id="A0A8J9ZX96"/>
<dbReference type="GO" id="GO:0007548">
    <property type="term" value="P:sex differentiation"/>
    <property type="evidence" value="ECO:0007669"/>
    <property type="project" value="UniProtKB-KW"/>
</dbReference>
<evidence type="ECO:0000256" key="1">
    <source>
        <dbReference type="ARBA" id="ARBA00004324"/>
    </source>
</evidence>
<protein>
    <recommendedName>
        <fullName evidence="3">Sex-determining region Y protein</fullName>
    </recommendedName>
    <alternativeName>
        <fullName evidence="12">Testis-determining factor</fullName>
    </alternativeName>
</protein>
<evidence type="ECO:0000256" key="14">
    <source>
        <dbReference type="PROSITE-ProRule" id="PRU00267"/>
    </source>
</evidence>
<evidence type="ECO:0000313" key="17">
    <source>
        <dbReference type="EMBL" id="CAH1263912.1"/>
    </source>
</evidence>
<dbReference type="GO" id="GO:0016607">
    <property type="term" value="C:nuclear speck"/>
    <property type="evidence" value="ECO:0007669"/>
    <property type="project" value="UniProtKB-SubCell"/>
</dbReference>
<organism evidence="17 18">
    <name type="scientific">Branchiostoma lanceolatum</name>
    <name type="common">Common lancelet</name>
    <name type="synonym">Amphioxus lanceolatum</name>
    <dbReference type="NCBI Taxonomy" id="7740"/>
    <lineage>
        <taxon>Eukaryota</taxon>
        <taxon>Metazoa</taxon>
        <taxon>Chordata</taxon>
        <taxon>Cephalochordata</taxon>
        <taxon>Leptocardii</taxon>
        <taxon>Amphioxiformes</taxon>
        <taxon>Branchiostomatidae</taxon>
        <taxon>Branchiostoma</taxon>
    </lineage>
</organism>
<keyword evidence="7" id="KW-0805">Transcription regulation</keyword>
<evidence type="ECO:0000256" key="3">
    <source>
        <dbReference type="ARBA" id="ARBA00019052"/>
    </source>
</evidence>
<evidence type="ECO:0000313" key="18">
    <source>
        <dbReference type="Proteomes" id="UP000838412"/>
    </source>
</evidence>
<dbReference type="EMBL" id="OV696689">
    <property type="protein sequence ID" value="CAH1263912.1"/>
    <property type="molecule type" value="Genomic_DNA"/>
</dbReference>
<evidence type="ECO:0000256" key="5">
    <source>
        <dbReference type="ARBA" id="ARBA00022860"/>
    </source>
</evidence>
<proteinExistence type="inferred from homology"/>
<keyword evidence="6" id="KW-0726">Sexual differentiation</keyword>
<dbReference type="Proteomes" id="UP000838412">
    <property type="component" value="Chromosome 4"/>
</dbReference>
<dbReference type="InterPro" id="IPR036910">
    <property type="entry name" value="HMG_box_dom_sf"/>
</dbReference>
<feature type="DNA-binding region" description="HMG box" evidence="14">
    <location>
        <begin position="28"/>
        <end position="96"/>
    </location>
</feature>
<dbReference type="GO" id="GO:0005516">
    <property type="term" value="F:calmodulin binding"/>
    <property type="evidence" value="ECO:0007669"/>
    <property type="project" value="UniProtKB-KW"/>
</dbReference>
<keyword evidence="18" id="KW-1185">Reference proteome</keyword>
<comment type="function">
    <text evidence="13">Transcriptional regulator that controls a genetic switch in male development. It is necessary and sufficient for initiating male sex determination by directing the development of supporting cell precursors (pre-Sertoli cells) as Sertoli rather than granulosa cells. Involved in different aspects of gene regulation including promoter activation or repression. Binds to the DNA consensus sequence 5'-[AT]AACAA[AT]-3'. SRY HMG box recognizes DNA by partial intercalation in the minor groove and promotes DNA bending. Also involved in pre-mRNA splicing. In male adult brain involved in the maintenance of motor functions of dopaminergic neurons.</text>
</comment>
<evidence type="ECO:0000256" key="9">
    <source>
        <dbReference type="ARBA" id="ARBA00023159"/>
    </source>
</evidence>
<evidence type="ECO:0000256" key="4">
    <source>
        <dbReference type="ARBA" id="ARBA00022782"/>
    </source>
</evidence>
<dbReference type="CDD" id="cd22028">
    <property type="entry name" value="HMG-box_SoxA_SoxB_SoxG"/>
    <property type="match status" value="1"/>
</dbReference>
<feature type="region of interest" description="Disordered" evidence="15">
    <location>
        <begin position="229"/>
        <end position="250"/>
    </location>
</feature>
<keyword evidence="5" id="KW-0112">Calmodulin-binding</keyword>
<dbReference type="PANTHER" id="PTHR10270:SF161">
    <property type="entry name" value="SEX-DETERMINING REGION Y PROTEIN"/>
    <property type="match status" value="1"/>
</dbReference>
<dbReference type="SMART" id="SM00398">
    <property type="entry name" value="HMG"/>
    <property type="match status" value="1"/>
</dbReference>
<evidence type="ECO:0000259" key="16">
    <source>
        <dbReference type="PROSITE" id="PS50118"/>
    </source>
</evidence>
<dbReference type="Gene3D" id="1.10.30.10">
    <property type="entry name" value="High mobility group box domain"/>
    <property type="match status" value="1"/>
</dbReference>
<dbReference type="InterPro" id="IPR009071">
    <property type="entry name" value="HMG_box_dom"/>
</dbReference>
<evidence type="ECO:0000256" key="15">
    <source>
        <dbReference type="SAM" id="MobiDB-lite"/>
    </source>
</evidence>
<evidence type="ECO:0000256" key="12">
    <source>
        <dbReference type="ARBA" id="ARBA00032498"/>
    </source>
</evidence>
<keyword evidence="11 14" id="KW-0539">Nucleus</keyword>
<sequence length="312" mass="34290">MMMMHPHPEMLPAPGHDDGPLPKKADRVKRPMNAFMVWSRGQRRKIAEDNPKMHNSEISRKLGEMWKELSAEEKKPFVEESKRLRAKHMEEHPDYKYRPRRKMKNTMKNAKFSLPPLPGVPMQDYLSPGGTSGMPAPPPGYPPHSYMNGYGMNMNMNGYYSSMMHDHLSHPYQRYPLIPPAPPAPESTSPDHHHEGPVDYSRAAAVYPYVTQSSSPYPINCVTTSAGCTAGSESPNSNPSSPSDSSSAAYTAPTSSYVASATAASYGAGSYGGPYGLPSRSVVPDIPGHHRAPYPGDLQEMIRMYLPAGSAS</sequence>
<evidence type="ECO:0000256" key="7">
    <source>
        <dbReference type="ARBA" id="ARBA00023015"/>
    </source>
</evidence>
<keyword evidence="4" id="KW-0221">Differentiation</keyword>
<dbReference type="GO" id="GO:0030154">
    <property type="term" value="P:cell differentiation"/>
    <property type="evidence" value="ECO:0007669"/>
    <property type="project" value="UniProtKB-KW"/>
</dbReference>
<evidence type="ECO:0000256" key="13">
    <source>
        <dbReference type="ARBA" id="ARBA00045821"/>
    </source>
</evidence>
<keyword evidence="9" id="KW-0010">Activator</keyword>
<evidence type="ECO:0000256" key="11">
    <source>
        <dbReference type="ARBA" id="ARBA00023242"/>
    </source>
</evidence>
<dbReference type="SUPFAM" id="SSF47095">
    <property type="entry name" value="HMG-box"/>
    <property type="match status" value="1"/>
</dbReference>
<dbReference type="OrthoDB" id="6247875at2759"/>
<reference evidence="17" key="1">
    <citation type="submission" date="2022-01" db="EMBL/GenBank/DDBJ databases">
        <authorList>
            <person name="Braso-Vives M."/>
        </authorList>
    </citation>
    <scope>NUCLEOTIDE SEQUENCE</scope>
</reference>
<dbReference type="Pfam" id="PF12336">
    <property type="entry name" value="SOXp"/>
    <property type="match status" value="1"/>
</dbReference>
<evidence type="ECO:0000256" key="2">
    <source>
        <dbReference type="ARBA" id="ARBA00005998"/>
    </source>
</evidence>
<dbReference type="Pfam" id="PF00505">
    <property type="entry name" value="HMG_box"/>
    <property type="match status" value="1"/>
</dbReference>
<dbReference type="InterPro" id="IPR050140">
    <property type="entry name" value="SRY-related_HMG-box_TF-like"/>
</dbReference>
<dbReference type="GO" id="GO:0001228">
    <property type="term" value="F:DNA-binding transcription activator activity, RNA polymerase II-specific"/>
    <property type="evidence" value="ECO:0007669"/>
    <property type="project" value="TreeGrafter"/>
</dbReference>
<dbReference type="PANTHER" id="PTHR10270">
    <property type="entry name" value="SOX TRANSCRIPTION FACTOR"/>
    <property type="match status" value="1"/>
</dbReference>
<evidence type="ECO:0000256" key="10">
    <source>
        <dbReference type="ARBA" id="ARBA00023163"/>
    </source>
</evidence>
<dbReference type="PRINTS" id="PR00886">
    <property type="entry name" value="HIGHMOBLTY12"/>
</dbReference>
<keyword evidence="8 14" id="KW-0238">DNA-binding</keyword>
<name>A0A8J9ZX96_BRALA</name>
<accession>A0A8J9ZX96</accession>
<feature type="domain" description="HMG box" evidence="16">
    <location>
        <begin position="28"/>
        <end position="96"/>
    </location>
</feature>
<dbReference type="InterPro" id="IPR022097">
    <property type="entry name" value="SOX_fam"/>
</dbReference>
<gene>
    <name evidence="17" type="primary">SOX2</name>
    <name evidence="17" type="ORF">BLAG_LOCUS18449</name>
</gene>
<feature type="region of interest" description="Disordered" evidence="15">
    <location>
        <begin position="174"/>
        <end position="197"/>
    </location>
</feature>
<dbReference type="FunFam" id="1.10.30.10:FF:000002">
    <property type="entry name" value="transcription factor Sox-2"/>
    <property type="match status" value="1"/>
</dbReference>
<evidence type="ECO:0000256" key="8">
    <source>
        <dbReference type="ARBA" id="ARBA00023125"/>
    </source>
</evidence>
<keyword evidence="10" id="KW-0804">Transcription</keyword>